<protein>
    <submittedName>
        <fullName evidence="3">Ribonuclease III</fullName>
    </submittedName>
</protein>
<dbReference type="RefSeq" id="XP_018280963.1">
    <property type="nucleotide sequence ID" value="XM_018420247.1"/>
</dbReference>
<dbReference type="GO" id="GO:0030422">
    <property type="term" value="P:siRNA processing"/>
    <property type="evidence" value="ECO:0007669"/>
    <property type="project" value="TreeGrafter"/>
</dbReference>
<dbReference type="PROSITE" id="PS50142">
    <property type="entry name" value="RNASE_3_2"/>
    <property type="match status" value="1"/>
</dbReference>
<dbReference type="SMART" id="SM00535">
    <property type="entry name" value="RIBOc"/>
    <property type="match status" value="1"/>
</dbReference>
<dbReference type="GO" id="GO:0005737">
    <property type="term" value="C:cytoplasm"/>
    <property type="evidence" value="ECO:0007669"/>
    <property type="project" value="TreeGrafter"/>
</dbReference>
<dbReference type="GO" id="GO:0005634">
    <property type="term" value="C:nucleus"/>
    <property type="evidence" value="ECO:0007669"/>
    <property type="project" value="TreeGrafter"/>
</dbReference>
<dbReference type="Pfam" id="PF00636">
    <property type="entry name" value="Ribonuclease_3"/>
    <property type="match status" value="1"/>
</dbReference>
<feature type="domain" description="RNase III" evidence="2">
    <location>
        <begin position="23"/>
        <end position="148"/>
    </location>
</feature>
<evidence type="ECO:0000313" key="4">
    <source>
        <dbReference type="Proteomes" id="UP000053611"/>
    </source>
</evidence>
<reference evidence="3 4" key="1">
    <citation type="submission" date="2015-03" db="EMBL/GenBank/DDBJ databases">
        <title>Genomics and transcriptomics of the oil-accumulating basidiomycete yeast T. oleaginosus allow insights into substrate utilization and the diverse evolutionary trajectories of mating systems in fungi.</title>
        <authorList>
            <consortium name="DOE Joint Genome Institute"/>
            <person name="Kourist R."/>
            <person name="Kracht O."/>
            <person name="Bracharz F."/>
            <person name="Lipzen A."/>
            <person name="Nolan M."/>
            <person name="Ohm R."/>
            <person name="Grigoriev I."/>
            <person name="Sun S."/>
            <person name="Heitman J."/>
            <person name="Bruck T."/>
            <person name="Nowrousian M."/>
        </authorList>
    </citation>
    <scope>NUCLEOTIDE SEQUENCE [LARGE SCALE GENOMIC DNA]</scope>
    <source>
        <strain evidence="3 4">IBC0246</strain>
    </source>
</reference>
<accession>A0A0J0XTT8</accession>
<dbReference type="AlphaFoldDB" id="A0A0J0XTT8"/>
<proteinExistence type="predicted"/>
<dbReference type="GO" id="GO:0004525">
    <property type="term" value="F:ribonuclease III activity"/>
    <property type="evidence" value="ECO:0007669"/>
    <property type="project" value="InterPro"/>
</dbReference>
<name>A0A0J0XTT8_9TREE</name>
<dbReference type="GeneID" id="28980850"/>
<dbReference type="PANTHER" id="PTHR14950">
    <property type="entry name" value="DICER-RELATED"/>
    <property type="match status" value="1"/>
</dbReference>
<gene>
    <name evidence="3" type="ORF">CC85DRAFT_242250</name>
</gene>
<evidence type="ECO:0000313" key="3">
    <source>
        <dbReference type="EMBL" id="KLT44472.1"/>
    </source>
</evidence>
<dbReference type="SUPFAM" id="SSF54768">
    <property type="entry name" value="dsRNA-binding domain-like"/>
    <property type="match status" value="1"/>
</dbReference>
<sequence>MASLAAIALPALPQFDVPSLPPIADKALRLSATTHSSYHQTPRNAQSLDLDYQLPEDYEKLEHIGDSVLGTLVTLLLQDLYPNLPAGSTTMLKAHLVKNETLAQISVRQDLMSQLRAAPSAVYTVRGQIKAQASVFEAHIAAVFFDFLRSPTPGGYMDDKRALPSTQLPPLPDMRLRTNGQALDYVGHFFRPIFTPIAEFAYAFMATKAEELRNTQHDGGVDEPDFDGLTSGAAASLNTFCMRTVGRIPEYNYIPLDVNAWECECVVVLKGARYVTTAVRSSKKAAMGVAAWKIGKLLNLDWAERGARKRVREAVADP</sequence>
<dbReference type="SUPFAM" id="SSF69065">
    <property type="entry name" value="RNase III domain-like"/>
    <property type="match status" value="1"/>
</dbReference>
<evidence type="ECO:0000259" key="2">
    <source>
        <dbReference type="PROSITE" id="PS50142"/>
    </source>
</evidence>
<dbReference type="STRING" id="879819.A0A0J0XTT8"/>
<dbReference type="InterPro" id="IPR000999">
    <property type="entry name" value="RNase_III_dom"/>
</dbReference>
<dbReference type="GO" id="GO:0003723">
    <property type="term" value="F:RNA binding"/>
    <property type="evidence" value="ECO:0007669"/>
    <property type="project" value="TreeGrafter"/>
</dbReference>
<dbReference type="PANTHER" id="PTHR14950:SF37">
    <property type="entry name" value="ENDORIBONUCLEASE DICER"/>
    <property type="match status" value="1"/>
</dbReference>
<dbReference type="CDD" id="cd00593">
    <property type="entry name" value="RIBOc"/>
    <property type="match status" value="1"/>
</dbReference>
<dbReference type="Proteomes" id="UP000053611">
    <property type="component" value="Unassembled WGS sequence"/>
</dbReference>
<dbReference type="EMBL" id="KQ087186">
    <property type="protein sequence ID" value="KLT44472.1"/>
    <property type="molecule type" value="Genomic_DNA"/>
</dbReference>
<keyword evidence="4" id="KW-1185">Reference proteome</keyword>
<dbReference type="Gene3D" id="1.10.1520.10">
    <property type="entry name" value="Ribonuclease III domain"/>
    <property type="match status" value="1"/>
</dbReference>
<keyword evidence="1" id="KW-0378">Hydrolase</keyword>
<evidence type="ECO:0000256" key="1">
    <source>
        <dbReference type="ARBA" id="ARBA00022801"/>
    </source>
</evidence>
<dbReference type="OrthoDB" id="2392202at2759"/>
<organism evidence="3 4">
    <name type="scientific">Cutaneotrichosporon oleaginosum</name>
    <dbReference type="NCBI Taxonomy" id="879819"/>
    <lineage>
        <taxon>Eukaryota</taxon>
        <taxon>Fungi</taxon>
        <taxon>Dikarya</taxon>
        <taxon>Basidiomycota</taxon>
        <taxon>Agaricomycotina</taxon>
        <taxon>Tremellomycetes</taxon>
        <taxon>Trichosporonales</taxon>
        <taxon>Trichosporonaceae</taxon>
        <taxon>Cutaneotrichosporon</taxon>
    </lineage>
</organism>
<dbReference type="InterPro" id="IPR036389">
    <property type="entry name" value="RNase_III_sf"/>
</dbReference>